<dbReference type="GO" id="GO:0009306">
    <property type="term" value="P:protein secretion"/>
    <property type="evidence" value="ECO:0007669"/>
    <property type="project" value="TreeGrafter"/>
</dbReference>
<evidence type="ECO:0000256" key="2">
    <source>
        <dbReference type="ARBA" id="ARBA00022729"/>
    </source>
</evidence>
<name>A0A2S8GLW6_9BACT</name>
<keyword evidence="2 4" id="KW-0732">Signal</keyword>
<feature type="signal peptide" evidence="4">
    <location>
        <begin position="1"/>
        <end position="24"/>
    </location>
</feature>
<protein>
    <recommendedName>
        <fullName evidence="7">DUF1598 domain-containing protein</fullName>
    </recommendedName>
</protein>
<organism evidence="5 6">
    <name type="scientific">Blastopirellula marina</name>
    <dbReference type="NCBI Taxonomy" id="124"/>
    <lineage>
        <taxon>Bacteria</taxon>
        <taxon>Pseudomonadati</taxon>
        <taxon>Planctomycetota</taxon>
        <taxon>Planctomycetia</taxon>
        <taxon>Pirellulales</taxon>
        <taxon>Pirellulaceae</taxon>
        <taxon>Blastopirellula</taxon>
    </lineage>
</organism>
<sequence length="530" mass="58300">MIMPRLLLLLSLTVALAPAGLSWAEEPPVTLTSGYFDDLNAEQAKGEQLREKLEQPVSCEFVDTPLIEAAKFLGEKAGIEIRIDSSSLEDIGLAADVPVNLSLQNVRLKTVLMLLRMTVADGDEIGYLIDGDRIIIRSLPSINDHLRIAFYPCADLLFDASSDGPQYDSLIHLLESCVAAYSWERIGGPAVIRPQSNGLVISQTDDGHEMVAAFLAAIREAKKIPTDQYDPAPIEVSESADLHESVHQALRATLTDVDFHDTALLDVVRLLSDQCKVQMVINEDALRDIGLSPDVAITDQWKSATAERILRDVLASIDATYVGRDGLIEITTPERLLKYPQLKLYPVQDLLPAPSDADVEYSDLDAEVRRFRQYRPLLETLAGNIAPESWEELGGDGVCEPIVSVDALAIAQTPENHRQIERLLATIRRERQAAPEKKTPEPPTAPVVISYPLDIDGGEAAMNVFAQTLSEEVAPGSWDGKQLYVRVAGNRLLVKQTPQTQRQVRRWLDQVMQVAPKQIPVPQGSSGGVF</sequence>
<dbReference type="EMBL" id="PUHZ01000016">
    <property type="protein sequence ID" value="PQO45004.1"/>
    <property type="molecule type" value="Genomic_DNA"/>
</dbReference>
<dbReference type="GO" id="GO:0016020">
    <property type="term" value="C:membrane"/>
    <property type="evidence" value="ECO:0007669"/>
    <property type="project" value="UniProtKB-SubCell"/>
</dbReference>
<comment type="subcellular location">
    <subcellularLocation>
        <location evidence="1">Membrane</location>
    </subcellularLocation>
</comment>
<dbReference type="AlphaFoldDB" id="A0A2S8GLW6"/>
<proteinExistence type="predicted"/>
<evidence type="ECO:0000256" key="4">
    <source>
        <dbReference type="SAM" id="SignalP"/>
    </source>
</evidence>
<dbReference type="PANTHER" id="PTHR30332">
    <property type="entry name" value="PROBABLE GENERAL SECRETION PATHWAY PROTEIN D"/>
    <property type="match status" value="1"/>
</dbReference>
<keyword evidence="3" id="KW-0472">Membrane</keyword>
<evidence type="ECO:0000256" key="3">
    <source>
        <dbReference type="ARBA" id="ARBA00023136"/>
    </source>
</evidence>
<gene>
    <name evidence="5" type="ORF">C5Y93_15835</name>
</gene>
<dbReference type="PANTHER" id="PTHR30332:SF24">
    <property type="entry name" value="SECRETIN GSPD-RELATED"/>
    <property type="match status" value="1"/>
</dbReference>
<evidence type="ECO:0000313" key="5">
    <source>
        <dbReference type="EMBL" id="PQO45004.1"/>
    </source>
</evidence>
<evidence type="ECO:0000256" key="1">
    <source>
        <dbReference type="ARBA" id="ARBA00004370"/>
    </source>
</evidence>
<dbReference type="InterPro" id="IPR050810">
    <property type="entry name" value="Bact_Secretion_Sys_Channel"/>
</dbReference>
<evidence type="ECO:0000313" key="6">
    <source>
        <dbReference type="Proteomes" id="UP000237819"/>
    </source>
</evidence>
<reference evidence="5 6" key="1">
    <citation type="submission" date="2018-02" db="EMBL/GenBank/DDBJ databases">
        <title>Comparative genomes isolates from brazilian mangrove.</title>
        <authorList>
            <person name="Araujo J.E."/>
            <person name="Taketani R.G."/>
            <person name="Silva M.C.P."/>
            <person name="Loureco M.V."/>
            <person name="Andreote F.D."/>
        </authorList>
    </citation>
    <scope>NUCLEOTIDE SEQUENCE [LARGE SCALE GENOMIC DNA]</scope>
    <source>
        <strain evidence="5 6">Nap-Phe MGV</strain>
    </source>
</reference>
<dbReference type="Proteomes" id="UP000237819">
    <property type="component" value="Unassembled WGS sequence"/>
</dbReference>
<evidence type="ECO:0008006" key="7">
    <source>
        <dbReference type="Google" id="ProtNLM"/>
    </source>
</evidence>
<comment type="caution">
    <text evidence="5">The sequence shown here is derived from an EMBL/GenBank/DDBJ whole genome shotgun (WGS) entry which is preliminary data.</text>
</comment>
<feature type="chain" id="PRO_5015741572" description="DUF1598 domain-containing protein" evidence="4">
    <location>
        <begin position="25"/>
        <end position="530"/>
    </location>
</feature>
<accession>A0A2S8GLW6</accession>
<dbReference type="GO" id="GO:0015627">
    <property type="term" value="C:type II protein secretion system complex"/>
    <property type="evidence" value="ECO:0007669"/>
    <property type="project" value="TreeGrafter"/>
</dbReference>